<evidence type="ECO:0000256" key="1">
    <source>
        <dbReference type="ARBA" id="ARBA00004123"/>
    </source>
</evidence>
<evidence type="ECO:0000259" key="10">
    <source>
        <dbReference type="PROSITE" id="PS50863"/>
    </source>
</evidence>
<evidence type="ECO:0000256" key="7">
    <source>
        <dbReference type="ARBA" id="ARBA00023294"/>
    </source>
</evidence>
<dbReference type="EMBL" id="ABEU02000014">
    <property type="status" value="NOT_ANNOTATED_CDS"/>
    <property type="molecule type" value="Genomic_DNA"/>
</dbReference>
<dbReference type="PROSITE" id="PS51745">
    <property type="entry name" value="PB1"/>
    <property type="match status" value="1"/>
</dbReference>
<dbReference type="FunCoup" id="A0A7I4AS83">
    <property type="interactions" value="1678"/>
</dbReference>
<evidence type="ECO:0000256" key="3">
    <source>
        <dbReference type="ARBA" id="ARBA00023015"/>
    </source>
</evidence>
<dbReference type="GO" id="GO:0009734">
    <property type="term" value="P:auxin-activated signaling pathway"/>
    <property type="evidence" value="ECO:0007669"/>
    <property type="project" value="UniProtKB-KW"/>
</dbReference>
<dbReference type="AlphaFoldDB" id="A0A7I4AS83"/>
<keyword evidence="4 8" id="KW-0238">DNA-binding</keyword>
<dbReference type="InterPro" id="IPR053793">
    <property type="entry name" value="PB1-like"/>
</dbReference>
<proteinExistence type="inferred from homology"/>
<dbReference type="SMART" id="SM01019">
    <property type="entry name" value="B3"/>
    <property type="match status" value="1"/>
</dbReference>
<dbReference type="InParanoid" id="A0A7I4AS83"/>
<dbReference type="FunFam" id="2.30.30.1040:FF:000001">
    <property type="entry name" value="Auxin response factor"/>
    <property type="match status" value="1"/>
</dbReference>
<dbReference type="SUPFAM" id="SSF54277">
    <property type="entry name" value="CAD &amp; PB1 domains"/>
    <property type="match status" value="1"/>
</dbReference>
<keyword evidence="7 8" id="KW-0927">Auxin signaling pathway</keyword>
<evidence type="ECO:0000313" key="13">
    <source>
        <dbReference type="Proteomes" id="UP000006727"/>
    </source>
</evidence>
<evidence type="ECO:0000256" key="5">
    <source>
        <dbReference type="ARBA" id="ARBA00023163"/>
    </source>
</evidence>
<dbReference type="PROSITE" id="PS50863">
    <property type="entry name" value="B3"/>
    <property type="match status" value="1"/>
</dbReference>
<feature type="compositionally biased region" description="Polar residues" evidence="9">
    <location>
        <begin position="922"/>
        <end position="941"/>
    </location>
</feature>
<comment type="similarity">
    <text evidence="2 8">Belongs to the ARF family.</text>
</comment>
<protein>
    <recommendedName>
        <fullName evidence="8">Auxin response factor</fullName>
    </recommendedName>
</protein>
<keyword evidence="6 8" id="KW-0539">Nucleus</keyword>
<dbReference type="EnsemblPlants" id="Pp3c14_16990V3.16">
    <property type="protein sequence ID" value="Pp3c14_16990V3.16"/>
    <property type="gene ID" value="Pp3c14_16990"/>
</dbReference>
<dbReference type="PANTHER" id="PTHR31384">
    <property type="entry name" value="AUXIN RESPONSE FACTOR 4-RELATED"/>
    <property type="match status" value="1"/>
</dbReference>
<dbReference type="InterPro" id="IPR010525">
    <property type="entry name" value="ARF_dom"/>
</dbReference>
<keyword evidence="13" id="KW-1185">Reference proteome</keyword>
<dbReference type="InterPro" id="IPR044835">
    <property type="entry name" value="ARF_plant"/>
</dbReference>
<keyword evidence="3 8" id="KW-0805">Transcription regulation</keyword>
<comment type="subcellular location">
    <subcellularLocation>
        <location evidence="1 8">Nucleus</location>
    </subcellularLocation>
</comment>
<dbReference type="GO" id="GO:0006355">
    <property type="term" value="P:regulation of DNA-templated transcription"/>
    <property type="evidence" value="ECO:0000318"/>
    <property type="project" value="GO_Central"/>
</dbReference>
<name>A0A7I4AS83_PHYPA</name>
<dbReference type="InterPro" id="IPR003340">
    <property type="entry name" value="B3_DNA-bd"/>
</dbReference>
<dbReference type="CDD" id="cd10017">
    <property type="entry name" value="B3_DNA"/>
    <property type="match status" value="1"/>
</dbReference>
<dbReference type="FunFam" id="3.10.20.90:FF:000047">
    <property type="entry name" value="Auxin response factor"/>
    <property type="match status" value="1"/>
</dbReference>
<keyword evidence="5 8" id="KW-0804">Transcription</keyword>
<dbReference type="Gramene" id="Pp3c14_16990V3.16">
    <property type="protein sequence ID" value="Pp3c14_16990V3.16"/>
    <property type="gene ID" value="Pp3c14_16990"/>
</dbReference>
<evidence type="ECO:0000256" key="9">
    <source>
        <dbReference type="SAM" id="MobiDB-lite"/>
    </source>
</evidence>
<evidence type="ECO:0000256" key="4">
    <source>
        <dbReference type="ARBA" id="ARBA00023125"/>
    </source>
</evidence>
<reference evidence="12 13" key="1">
    <citation type="journal article" date="2008" name="Science">
        <title>The Physcomitrella genome reveals evolutionary insights into the conquest of land by plants.</title>
        <authorList>
            <person name="Rensing S."/>
            <person name="Lang D."/>
            <person name="Zimmer A."/>
            <person name="Terry A."/>
            <person name="Salamov A."/>
            <person name="Shapiro H."/>
            <person name="Nishiyama T."/>
            <person name="Perroud P.-F."/>
            <person name="Lindquist E."/>
            <person name="Kamisugi Y."/>
            <person name="Tanahashi T."/>
            <person name="Sakakibara K."/>
            <person name="Fujita T."/>
            <person name="Oishi K."/>
            <person name="Shin-I T."/>
            <person name="Kuroki Y."/>
            <person name="Toyoda A."/>
            <person name="Suzuki Y."/>
            <person name="Hashimoto A."/>
            <person name="Yamaguchi K."/>
            <person name="Sugano A."/>
            <person name="Kohara Y."/>
            <person name="Fujiyama A."/>
            <person name="Anterola A."/>
            <person name="Aoki S."/>
            <person name="Ashton N."/>
            <person name="Barbazuk W.B."/>
            <person name="Barker E."/>
            <person name="Bennetzen J."/>
            <person name="Bezanilla M."/>
            <person name="Blankenship R."/>
            <person name="Cho S.H."/>
            <person name="Dutcher S."/>
            <person name="Estelle M."/>
            <person name="Fawcett J.A."/>
            <person name="Gundlach H."/>
            <person name="Hanada K."/>
            <person name="Heyl A."/>
            <person name="Hicks K.A."/>
            <person name="Hugh J."/>
            <person name="Lohr M."/>
            <person name="Mayer K."/>
            <person name="Melkozernov A."/>
            <person name="Murata T."/>
            <person name="Nelson D."/>
            <person name="Pils B."/>
            <person name="Prigge M."/>
            <person name="Reiss B."/>
            <person name="Renner T."/>
            <person name="Rombauts S."/>
            <person name="Rushton P."/>
            <person name="Sanderfoot A."/>
            <person name="Schween G."/>
            <person name="Shiu S.-H."/>
            <person name="Stueber K."/>
            <person name="Theodoulou F.L."/>
            <person name="Tu H."/>
            <person name="Van de Peer Y."/>
            <person name="Verrier P.J."/>
            <person name="Waters E."/>
            <person name="Wood A."/>
            <person name="Yang L."/>
            <person name="Cove D."/>
            <person name="Cuming A."/>
            <person name="Hasebe M."/>
            <person name="Lucas S."/>
            <person name="Mishler D.B."/>
            <person name="Reski R."/>
            <person name="Grigoriev I."/>
            <person name="Quatrano R.S."/>
            <person name="Boore J.L."/>
        </authorList>
    </citation>
    <scope>NUCLEOTIDE SEQUENCE [LARGE SCALE GENOMIC DNA]</scope>
    <source>
        <strain evidence="12 13">cv. Gransden 2004</strain>
    </source>
</reference>
<comment type="subunit">
    <text evidence="8">Homodimers and heterodimers.</text>
</comment>
<evidence type="ECO:0000259" key="11">
    <source>
        <dbReference type="PROSITE" id="PS51745"/>
    </source>
</evidence>
<dbReference type="Proteomes" id="UP000006727">
    <property type="component" value="Chromosome 14"/>
</dbReference>
<gene>
    <name evidence="12" type="primary">LOC112291619</name>
</gene>
<dbReference type="Pfam" id="PF02362">
    <property type="entry name" value="B3"/>
    <property type="match status" value="1"/>
</dbReference>
<comment type="function">
    <text evidence="8">Auxin response factors (ARFs) are transcriptional factors that bind specifically to the DNA sequence 5'-TGTCTC-3' found in the auxin-responsive promoter elements (AuxREs).</text>
</comment>
<dbReference type="GO" id="GO:0000976">
    <property type="term" value="F:transcription cis-regulatory region binding"/>
    <property type="evidence" value="ECO:0000318"/>
    <property type="project" value="GO_Central"/>
</dbReference>
<dbReference type="FunFam" id="2.40.330.10:FF:000001">
    <property type="entry name" value="Auxin response factor"/>
    <property type="match status" value="1"/>
</dbReference>
<dbReference type="Gene3D" id="3.10.20.90">
    <property type="entry name" value="Phosphatidylinositol 3-kinase Catalytic Subunit, Chain A, domain 1"/>
    <property type="match status" value="1"/>
</dbReference>
<dbReference type="PANTHER" id="PTHR31384:SF115">
    <property type="entry name" value="AUXIN RESPONSE FACTOR 6"/>
    <property type="match status" value="1"/>
</dbReference>
<evidence type="ECO:0000313" key="12">
    <source>
        <dbReference type="EnsemblPlants" id="Pp3c14_16990V3.16"/>
    </source>
</evidence>
<reference evidence="12" key="3">
    <citation type="submission" date="2020-12" db="UniProtKB">
        <authorList>
            <consortium name="EnsemblPlants"/>
        </authorList>
    </citation>
    <scope>IDENTIFICATION</scope>
</reference>
<dbReference type="SUPFAM" id="SSF101936">
    <property type="entry name" value="DNA-binding pseudobarrel domain"/>
    <property type="match status" value="1"/>
</dbReference>
<feature type="domain" description="PB1" evidence="11">
    <location>
        <begin position="815"/>
        <end position="908"/>
    </location>
</feature>
<evidence type="ECO:0000256" key="6">
    <source>
        <dbReference type="ARBA" id="ARBA00023242"/>
    </source>
</evidence>
<organism evidence="12 13">
    <name type="scientific">Physcomitrium patens</name>
    <name type="common">Spreading-leaved earth moss</name>
    <name type="synonym">Physcomitrella patens</name>
    <dbReference type="NCBI Taxonomy" id="3218"/>
    <lineage>
        <taxon>Eukaryota</taxon>
        <taxon>Viridiplantae</taxon>
        <taxon>Streptophyta</taxon>
        <taxon>Embryophyta</taxon>
        <taxon>Bryophyta</taxon>
        <taxon>Bryophytina</taxon>
        <taxon>Bryopsida</taxon>
        <taxon>Funariidae</taxon>
        <taxon>Funariales</taxon>
        <taxon>Funariaceae</taxon>
        <taxon>Physcomitrium</taxon>
    </lineage>
</organism>
<sequence>MDVSGEEDHSMCLTRSLSPGFLSVCRYMKCGSDPEFASVGGIARFAKWRWKYGWRRWNVGYRLFMYLCNERLPSVGPSVGSMAQPAEKVEKRSLNSELWHACAGPLVLLPPVGSRVVYFPQGHTEQVAASMQKEVDAHIPNYPNLPSRLVCLLDNVTLHADIETDEVYAQMTLIPVPPTNEKDAHMSPDIEMRSRQPTEYFCKTLTASDTSTHGGFSIPRRAAEKVFPPLDYAQIPPAQELKARDLHDQEWHFRHIYRGQPRRHLLTTGWSVFVSAKRLQAGDAVLFTRDNKGQLQLGIRRQNRQQRVMPSSVLSSDSMHIGVLAAANYAAATSSRFTIFYNPRQSPSEFVIPVAKYQKAICHLQVSVGMRFRMVFETEESSVRRYMGTITGMGDLDPIRWPNSHWRSLKVGWDESTAGERKKRVSLWDIEPLTFPYVLCPQPLAFRAKRPRGGRDEETDSMLKKSSFWSGENSTDALGRLTFRTPSLDSWMRPKQPGLPMQENEHYRALEAAALEEIRTTSTAKNPMSRVQSSIPSSQMQFQPPHVLRQSSQHGELHMPEASGPLLQLSSSRPQSPFEVGINMPQCSGYSEGKIHMASSLSASESFPLHSMLGRTHLGCDTVQVTHVIRPGKSAQQNLSGAAIHGSSAVVRDPQVSPSWYPPNRDLNQYDVSVRMNQLDTSPTSRNPGSFTFPQQGEGIGQSNLAALPAPTSSFMYRESGQAQDLVQSDRRLLFGVSIEQQPLGDSHSVTSRHPQTFVKNKDAQSRFPGNIMLQGSYCPSTTADIPTVGGVVLDKIGVFQRCAPWSIMSPAPMRTFTKVHKLGSVGRSIDVQKFQNYSELRAELARLFNLEGLLEDPQTSGWQLVFVDNENDILLVGDDLWEEFVSCVRSIKILSPNEILRMSREQLEILNPVPMQLRPTCSNSEDARTQLSPANASTMSLEHGHSGAG</sequence>
<evidence type="ECO:0000256" key="2">
    <source>
        <dbReference type="ARBA" id="ARBA00007853"/>
    </source>
</evidence>
<dbReference type="Gene3D" id="2.40.330.10">
    <property type="entry name" value="DNA-binding pseudobarrel domain"/>
    <property type="match status" value="1"/>
</dbReference>
<feature type="region of interest" description="Disordered" evidence="9">
    <location>
        <begin position="922"/>
        <end position="950"/>
    </location>
</feature>
<accession>A0A7I4AS83</accession>
<dbReference type="InterPro" id="IPR015300">
    <property type="entry name" value="DNA-bd_pseudobarrel_sf"/>
</dbReference>
<dbReference type="GO" id="GO:0005634">
    <property type="term" value="C:nucleus"/>
    <property type="evidence" value="ECO:0000318"/>
    <property type="project" value="GO_Central"/>
</dbReference>
<feature type="domain" description="TF-B3" evidence="10">
    <location>
        <begin position="201"/>
        <end position="303"/>
    </location>
</feature>
<reference evidence="12 13" key="2">
    <citation type="journal article" date="2018" name="Plant J.">
        <title>The Physcomitrella patens chromosome-scale assembly reveals moss genome structure and evolution.</title>
        <authorList>
            <person name="Lang D."/>
            <person name="Ullrich K.K."/>
            <person name="Murat F."/>
            <person name="Fuchs J."/>
            <person name="Jenkins J."/>
            <person name="Haas F.B."/>
            <person name="Piednoel M."/>
            <person name="Gundlach H."/>
            <person name="Van Bel M."/>
            <person name="Meyberg R."/>
            <person name="Vives C."/>
            <person name="Morata J."/>
            <person name="Symeonidi A."/>
            <person name="Hiss M."/>
            <person name="Muchero W."/>
            <person name="Kamisugi Y."/>
            <person name="Saleh O."/>
            <person name="Blanc G."/>
            <person name="Decker E.L."/>
            <person name="van Gessel N."/>
            <person name="Grimwood J."/>
            <person name="Hayes R.D."/>
            <person name="Graham S.W."/>
            <person name="Gunter L.E."/>
            <person name="McDaniel S.F."/>
            <person name="Hoernstein S.N.W."/>
            <person name="Larsson A."/>
            <person name="Li F.W."/>
            <person name="Perroud P.F."/>
            <person name="Phillips J."/>
            <person name="Ranjan P."/>
            <person name="Rokshar D.S."/>
            <person name="Rothfels C.J."/>
            <person name="Schneider L."/>
            <person name="Shu S."/>
            <person name="Stevenson D.W."/>
            <person name="Thummler F."/>
            <person name="Tillich M."/>
            <person name="Villarreal Aguilar J.C."/>
            <person name="Widiez T."/>
            <person name="Wong G.K."/>
            <person name="Wymore A."/>
            <person name="Zhang Y."/>
            <person name="Zimmer A.D."/>
            <person name="Quatrano R.S."/>
            <person name="Mayer K.F.X."/>
            <person name="Goodstein D."/>
            <person name="Casacuberta J.M."/>
            <person name="Vandepoele K."/>
            <person name="Reski R."/>
            <person name="Cuming A.C."/>
            <person name="Tuskan G.A."/>
            <person name="Maumus F."/>
            <person name="Salse J."/>
            <person name="Schmutz J."/>
            <person name="Rensing S.A."/>
        </authorList>
    </citation>
    <scope>NUCLEOTIDE SEQUENCE [LARGE SCALE GENOMIC DNA]</scope>
    <source>
        <strain evidence="12 13">cv. Gransden 2004</strain>
    </source>
</reference>
<dbReference type="Gene3D" id="2.30.30.1040">
    <property type="match status" value="1"/>
</dbReference>
<evidence type="ECO:0000256" key="8">
    <source>
        <dbReference type="RuleBase" id="RU004561"/>
    </source>
</evidence>
<feature type="region of interest" description="Disordered" evidence="9">
    <location>
        <begin position="449"/>
        <end position="469"/>
    </location>
</feature>
<dbReference type="Pfam" id="PF06507">
    <property type="entry name" value="ARF_AD"/>
    <property type="match status" value="1"/>
</dbReference>